<evidence type="ECO:0000256" key="2">
    <source>
        <dbReference type="ARBA" id="ARBA00006906"/>
    </source>
</evidence>
<comment type="pathway">
    <text evidence="1">Carbohydrate acid metabolism.</text>
</comment>
<dbReference type="KEGG" id="nhy:JQS43_21900"/>
<name>A0A895YJ47_9ACTN</name>
<dbReference type="AlphaFoldDB" id="A0A895YJ47"/>
<protein>
    <submittedName>
        <fullName evidence="6">Bifunctional 4-hydroxy-2-oxoglutarate aldolase/2-dehydro-3-deoxy-phosphogluconate aldolase</fullName>
    </submittedName>
</protein>
<evidence type="ECO:0000256" key="3">
    <source>
        <dbReference type="ARBA" id="ARBA00011233"/>
    </source>
</evidence>
<dbReference type="Gene3D" id="3.20.20.70">
    <property type="entry name" value="Aldolase class I"/>
    <property type="match status" value="1"/>
</dbReference>
<comment type="subunit">
    <text evidence="3">Homotrimer.</text>
</comment>
<dbReference type="EMBL" id="CP070499">
    <property type="protein sequence ID" value="QSB14150.1"/>
    <property type="molecule type" value="Genomic_DNA"/>
</dbReference>
<evidence type="ECO:0000313" key="7">
    <source>
        <dbReference type="Proteomes" id="UP000662857"/>
    </source>
</evidence>
<dbReference type="Proteomes" id="UP000662857">
    <property type="component" value="Chromosome"/>
</dbReference>
<reference evidence="6" key="1">
    <citation type="submission" date="2021-02" db="EMBL/GenBank/DDBJ databases">
        <title>Natrosporangium hydrolyticum gen. nov., sp. nov, a haloalkaliphilic actinobacterium from a soda solonchak soil.</title>
        <authorList>
            <person name="Sorokin D.Y."/>
            <person name="Khijniak T.V."/>
            <person name="Zakharycheva A.P."/>
            <person name="Boueva O.V."/>
            <person name="Ariskina E.V."/>
            <person name="Hahnke R.L."/>
            <person name="Bunk B."/>
            <person name="Sproer C."/>
            <person name="Schumann P."/>
            <person name="Evtushenko L.I."/>
            <person name="Kublanov I.V."/>
        </authorList>
    </citation>
    <scope>NUCLEOTIDE SEQUENCE</scope>
    <source>
        <strain evidence="6">DSM 106523</strain>
    </source>
</reference>
<dbReference type="GO" id="GO:0016829">
    <property type="term" value="F:lyase activity"/>
    <property type="evidence" value="ECO:0007669"/>
    <property type="project" value="UniProtKB-KW"/>
</dbReference>
<dbReference type="PANTHER" id="PTHR30246">
    <property type="entry name" value="2-KETO-3-DEOXY-6-PHOSPHOGLUCONATE ALDOLASE"/>
    <property type="match status" value="1"/>
</dbReference>
<dbReference type="InterPro" id="IPR013785">
    <property type="entry name" value="Aldolase_TIM"/>
</dbReference>
<keyword evidence="4" id="KW-0456">Lyase</keyword>
<dbReference type="CDD" id="cd00452">
    <property type="entry name" value="KDPG_aldolase"/>
    <property type="match status" value="1"/>
</dbReference>
<dbReference type="PANTHER" id="PTHR30246:SF1">
    <property type="entry name" value="2-DEHYDRO-3-DEOXY-6-PHOSPHOGALACTONATE ALDOLASE-RELATED"/>
    <property type="match status" value="1"/>
</dbReference>
<proteinExistence type="inferred from homology"/>
<keyword evidence="7" id="KW-1185">Reference proteome</keyword>
<gene>
    <name evidence="6" type="ORF">JQS43_21900</name>
</gene>
<organism evidence="6 7">
    <name type="scientific">Natronosporangium hydrolyticum</name>
    <dbReference type="NCBI Taxonomy" id="2811111"/>
    <lineage>
        <taxon>Bacteria</taxon>
        <taxon>Bacillati</taxon>
        <taxon>Actinomycetota</taxon>
        <taxon>Actinomycetes</taxon>
        <taxon>Micromonosporales</taxon>
        <taxon>Micromonosporaceae</taxon>
        <taxon>Natronosporangium</taxon>
    </lineage>
</organism>
<evidence type="ECO:0000313" key="6">
    <source>
        <dbReference type="EMBL" id="QSB14150.1"/>
    </source>
</evidence>
<evidence type="ECO:0000256" key="5">
    <source>
        <dbReference type="ARBA" id="ARBA00023277"/>
    </source>
</evidence>
<dbReference type="Pfam" id="PF01081">
    <property type="entry name" value="Aldolase"/>
    <property type="match status" value="1"/>
</dbReference>
<comment type="similarity">
    <text evidence="2">Belongs to the KHG/KDPG aldolase family.</text>
</comment>
<accession>A0A895YJ47</accession>
<evidence type="ECO:0000256" key="4">
    <source>
        <dbReference type="ARBA" id="ARBA00023239"/>
    </source>
</evidence>
<keyword evidence="5" id="KW-0119">Carbohydrate metabolism</keyword>
<sequence>MTAEALPFRQQRVMVILRGLPSPTAAVAAASRAWDSGVELVEVPVERPELVSSLAAVVAAGAERGKGVGAGTVITGDQVRAAAAAGAQYTVAPGLDLAVMAASRAAGIPHLPGAATATEVQHAKAAGCDWVKVFPAGTLGTAWFRAMQGPFHTMNFLATGGVSLAAAPDYLAAGVRVVAFGAAATDAEHRQHLRDLVTAPMRAAVNGCQRAR</sequence>
<evidence type="ECO:0000256" key="1">
    <source>
        <dbReference type="ARBA" id="ARBA00004761"/>
    </source>
</evidence>
<dbReference type="InterPro" id="IPR000887">
    <property type="entry name" value="Aldlse_KDPG_KHG"/>
</dbReference>
<dbReference type="SUPFAM" id="SSF51569">
    <property type="entry name" value="Aldolase"/>
    <property type="match status" value="1"/>
</dbReference>